<comment type="caution">
    <text evidence="2">The sequence shown here is derived from an EMBL/GenBank/DDBJ whole genome shotgun (WGS) entry which is preliminary data.</text>
</comment>
<organism evidence="2 3">
    <name type="scientific">Maribacter chungangensis</name>
    <dbReference type="NCBI Taxonomy" id="1069117"/>
    <lineage>
        <taxon>Bacteria</taxon>
        <taxon>Pseudomonadati</taxon>
        <taxon>Bacteroidota</taxon>
        <taxon>Flavobacteriia</taxon>
        <taxon>Flavobacteriales</taxon>
        <taxon>Flavobacteriaceae</taxon>
        <taxon>Maribacter</taxon>
    </lineage>
</organism>
<protein>
    <submittedName>
        <fullName evidence="2">GIY-YIG nuclease family protein</fullName>
    </submittedName>
</protein>
<feature type="domain" description="GIY-YIG" evidence="1">
    <location>
        <begin position="1"/>
        <end position="79"/>
    </location>
</feature>
<dbReference type="InterPro" id="IPR035901">
    <property type="entry name" value="GIY-YIG_endonuc_sf"/>
</dbReference>
<dbReference type="SUPFAM" id="SSF82771">
    <property type="entry name" value="GIY-YIG endonuclease"/>
    <property type="match status" value="1"/>
</dbReference>
<evidence type="ECO:0000313" key="3">
    <source>
        <dbReference type="Proteomes" id="UP001597012"/>
    </source>
</evidence>
<dbReference type="RefSeq" id="WP_379933043.1">
    <property type="nucleotide sequence ID" value="NZ_JBHTHY010000003.1"/>
</dbReference>
<keyword evidence="3" id="KW-1185">Reference proteome</keyword>
<dbReference type="PROSITE" id="PS50164">
    <property type="entry name" value="GIY_YIG"/>
    <property type="match status" value="1"/>
</dbReference>
<name>A0ABW3B1K5_9FLAO</name>
<evidence type="ECO:0000259" key="1">
    <source>
        <dbReference type="PROSITE" id="PS50164"/>
    </source>
</evidence>
<accession>A0ABW3B1K5</accession>
<dbReference type="Proteomes" id="UP001597012">
    <property type="component" value="Unassembled WGS sequence"/>
</dbReference>
<gene>
    <name evidence="2" type="ORF">ACFQZJ_06110</name>
</gene>
<dbReference type="InterPro" id="IPR000305">
    <property type="entry name" value="GIY-YIG_endonuc"/>
</dbReference>
<evidence type="ECO:0000313" key="2">
    <source>
        <dbReference type="EMBL" id="MFD0797025.1"/>
    </source>
</evidence>
<proteinExistence type="predicted"/>
<dbReference type="EMBL" id="JBHTHY010000003">
    <property type="protein sequence ID" value="MFD0797025.1"/>
    <property type="molecule type" value="Genomic_DNA"/>
</dbReference>
<dbReference type="Gene3D" id="3.40.1440.10">
    <property type="entry name" value="GIY-YIG endonuclease"/>
    <property type="match status" value="1"/>
</dbReference>
<dbReference type="Pfam" id="PF01541">
    <property type="entry name" value="GIY-YIG"/>
    <property type="match status" value="1"/>
</dbReference>
<reference evidence="3" key="1">
    <citation type="journal article" date="2019" name="Int. J. Syst. Evol. Microbiol.">
        <title>The Global Catalogue of Microorganisms (GCM) 10K type strain sequencing project: providing services to taxonomists for standard genome sequencing and annotation.</title>
        <authorList>
            <consortium name="The Broad Institute Genomics Platform"/>
            <consortium name="The Broad Institute Genome Sequencing Center for Infectious Disease"/>
            <person name="Wu L."/>
            <person name="Ma J."/>
        </authorList>
    </citation>
    <scope>NUCLEOTIDE SEQUENCE [LARGE SCALE GENOMIC DNA]</scope>
    <source>
        <strain evidence="3">CCUG 61948</strain>
    </source>
</reference>
<sequence>MANTYILYSKTRKKFYIGACNNDVAKRLENHNTGKYGANSFTATANDWELFLKFDCRDYSHAVRLERKIKSMKSSKYIGNLLKYPELRKKILLETGGS</sequence>